<dbReference type="Pfam" id="PF08612">
    <property type="entry name" value="Med20"/>
    <property type="match status" value="1"/>
</dbReference>
<dbReference type="Gene3D" id="3.30.310.180">
    <property type="match status" value="1"/>
</dbReference>
<dbReference type="GO" id="GO:0003712">
    <property type="term" value="F:transcription coregulator activity"/>
    <property type="evidence" value="ECO:0007669"/>
    <property type="project" value="InterPro"/>
</dbReference>
<dbReference type="EMBL" id="KV454480">
    <property type="protein sequence ID" value="ODV61241.1"/>
    <property type="molecule type" value="Genomic_DNA"/>
</dbReference>
<gene>
    <name evidence="4" type="primary">MED20</name>
    <name evidence="5" type="ORF">ASCRUDRAFT_8172</name>
</gene>
<keyword evidence="3 4" id="KW-0539">Nucleus</keyword>
<evidence type="ECO:0000256" key="2">
    <source>
        <dbReference type="ARBA" id="ARBA00010743"/>
    </source>
</evidence>
<comment type="subcellular location">
    <subcellularLocation>
        <location evidence="1 4">Nucleus</location>
    </subcellularLocation>
</comment>
<keyword evidence="4" id="KW-0010">Activator</keyword>
<proteinExistence type="inferred from homology"/>
<evidence type="ECO:0000313" key="5">
    <source>
        <dbReference type="EMBL" id="ODV61241.1"/>
    </source>
</evidence>
<accession>A0A1D2VHV5</accession>
<dbReference type="AlphaFoldDB" id="A0A1D2VHV5"/>
<protein>
    <recommendedName>
        <fullName evidence="4">Mediator of RNA polymerase II transcription subunit 20</fullName>
    </recommendedName>
    <alternativeName>
        <fullName evidence="4">Mediator complex subunit 20</fullName>
    </alternativeName>
</protein>
<dbReference type="GO" id="GO:0006357">
    <property type="term" value="P:regulation of transcription by RNA polymerase II"/>
    <property type="evidence" value="ECO:0007669"/>
    <property type="project" value="InterPro"/>
</dbReference>
<evidence type="ECO:0000256" key="1">
    <source>
        <dbReference type="ARBA" id="ARBA00004123"/>
    </source>
</evidence>
<evidence type="ECO:0000256" key="4">
    <source>
        <dbReference type="RuleBase" id="RU364152"/>
    </source>
</evidence>
<dbReference type="FunCoup" id="A0A1D2VHV5">
    <property type="interactions" value="238"/>
</dbReference>
<dbReference type="InterPro" id="IPR013921">
    <property type="entry name" value="Mediator_Med20"/>
</dbReference>
<evidence type="ECO:0000256" key="3">
    <source>
        <dbReference type="ARBA" id="ARBA00023242"/>
    </source>
</evidence>
<dbReference type="STRING" id="1344418.A0A1D2VHV5"/>
<comment type="similarity">
    <text evidence="2 4">Belongs to the Mediator complex subunit 20 family.</text>
</comment>
<comment type="function">
    <text evidence="4">Component of the Mediator complex, a coactivator involved in the regulated transcription of nearly all RNA polymerase II-dependent genes. Mediator functions as a bridge to convey information from gene-specific regulatory proteins to the basal RNA polymerase II transcription machinery. Mediator is recruited to promoters by direct interactions with regulatory proteins and serves as a scaffold for the assembly of a functional preinitiation complex with RNA polymerase II and the general transcription factors.</text>
</comment>
<comment type="subunit">
    <text evidence="4">Component of the Mediator complex.</text>
</comment>
<evidence type="ECO:0000313" key="6">
    <source>
        <dbReference type="Proteomes" id="UP000095038"/>
    </source>
</evidence>
<name>A0A1D2VHV5_9ASCO</name>
<keyword evidence="6" id="KW-1185">Reference proteome</keyword>
<keyword evidence="4" id="KW-0805">Transcription regulation</keyword>
<dbReference type="InParanoid" id="A0A1D2VHV5"/>
<organism evidence="5 6">
    <name type="scientific">Ascoidea rubescens DSM 1968</name>
    <dbReference type="NCBI Taxonomy" id="1344418"/>
    <lineage>
        <taxon>Eukaryota</taxon>
        <taxon>Fungi</taxon>
        <taxon>Dikarya</taxon>
        <taxon>Ascomycota</taxon>
        <taxon>Saccharomycotina</taxon>
        <taxon>Saccharomycetes</taxon>
        <taxon>Ascoideaceae</taxon>
        <taxon>Ascoidea</taxon>
    </lineage>
</organism>
<reference evidence="6" key="1">
    <citation type="submission" date="2016-05" db="EMBL/GenBank/DDBJ databases">
        <title>Comparative genomics of biotechnologically important yeasts.</title>
        <authorList>
            <consortium name="DOE Joint Genome Institute"/>
            <person name="Riley R."/>
            <person name="Haridas S."/>
            <person name="Wolfe K.H."/>
            <person name="Lopes M.R."/>
            <person name="Hittinger C.T."/>
            <person name="Goker M."/>
            <person name="Salamov A."/>
            <person name="Wisecaver J."/>
            <person name="Long T.M."/>
            <person name="Aerts A.L."/>
            <person name="Barry K."/>
            <person name="Choi C."/>
            <person name="Clum A."/>
            <person name="Coughlan A.Y."/>
            <person name="Deshpande S."/>
            <person name="Douglass A.P."/>
            <person name="Hanson S.J."/>
            <person name="Klenk H.-P."/>
            <person name="Labutti K."/>
            <person name="Lapidus A."/>
            <person name="Lindquist E."/>
            <person name="Lipzen A."/>
            <person name="Meier-Kolthoff J.P."/>
            <person name="Ohm R.A."/>
            <person name="Otillar R.P."/>
            <person name="Pangilinan J."/>
            <person name="Peng Y."/>
            <person name="Rokas A."/>
            <person name="Rosa C.A."/>
            <person name="Scheuner C."/>
            <person name="Sibirny A.A."/>
            <person name="Slot J.C."/>
            <person name="Stielow J.B."/>
            <person name="Sun H."/>
            <person name="Kurtzman C.P."/>
            <person name="Blackwell M."/>
            <person name="Grigoriev I.V."/>
            <person name="Jeffries T.W."/>
        </authorList>
    </citation>
    <scope>NUCLEOTIDE SEQUENCE [LARGE SCALE GENOMIC DNA]</scope>
    <source>
        <strain evidence="6">DSM 1968</strain>
    </source>
</reference>
<dbReference type="OrthoDB" id="1854899at2759"/>
<keyword evidence="4" id="KW-0804">Transcription</keyword>
<dbReference type="GO" id="GO:0016592">
    <property type="term" value="C:mediator complex"/>
    <property type="evidence" value="ECO:0007669"/>
    <property type="project" value="InterPro"/>
</dbReference>
<sequence length="304" mass="34478">MITAVLIVKNATLTSISTFHDLISNEIPTILGSWNFEFKIFKINPIFIQLLQDSAANSNSNQDFQIYLNQQKNKIMFTLNLSYLNNKIITVINKTFMVFNHYNSQNLPYSNSNPNQTSFESDFHAEKNDNQGISQYTDGGSQIDSDEVNQNLTLLGCSNGGTDSIDSIITNRLSSNWALRQTIVGKGGNSYYLTTIDDNPNSLQNCSMKSIFKIRTANCFSHGNFRGFLIEINYHNDSSNIQNQTEVQRKNQEQNDLTTIKNLLNKLNFPVVDDSDHKFFYQKLNSGKSNYHADLANQYINALS</sequence>
<dbReference type="Proteomes" id="UP000095038">
    <property type="component" value="Unassembled WGS sequence"/>
</dbReference>